<protein>
    <submittedName>
        <fullName evidence="1">Uncharacterized protein</fullName>
    </submittedName>
</protein>
<feature type="non-terminal residue" evidence="1">
    <location>
        <position position="1"/>
    </location>
</feature>
<accession>A0A382ZTU0</accession>
<feature type="non-terminal residue" evidence="1">
    <location>
        <position position="36"/>
    </location>
</feature>
<dbReference type="AlphaFoldDB" id="A0A382ZTU0"/>
<organism evidence="1">
    <name type="scientific">marine metagenome</name>
    <dbReference type="NCBI Taxonomy" id="408172"/>
    <lineage>
        <taxon>unclassified sequences</taxon>
        <taxon>metagenomes</taxon>
        <taxon>ecological metagenomes</taxon>
    </lineage>
</organism>
<dbReference type="EMBL" id="UINC01186458">
    <property type="protein sequence ID" value="SVD98689.1"/>
    <property type="molecule type" value="Genomic_DNA"/>
</dbReference>
<gene>
    <name evidence="1" type="ORF">METZ01_LOCUS451543</name>
</gene>
<proteinExistence type="predicted"/>
<reference evidence="1" key="1">
    <citation type="submission" date="2018-05" db="EMBL/GenBank/DDBJ databases">
        <authorList>
            <person name="Lanie J.A."/>
            <person name="Ng W.-L."/>
            <person name="Kazmierczak K.M."/>
            <person name="Andrzejewski T.M."/>
            <person name="Davidsen T.M."/>
            <person name="Wayne K.J."/>
            <person name="Tettelin H."/>
            <person name="Glass J.I."/>
            <person name="Rusch D."/>
            <person name="Podicherti R."/>
            <person name="Tsui H.-C.T."/>
            <person name="Winkler M.E."/>
        </authorList>
    </citation>
    <scope>NUCLEOTIDE SEQUENCE</scope>
</reference>
<sequence length="36" mass="4305">AELGRTRTLVRRHLSIRVDRYDLPSRRQGRRSARSL</sequence>
<name>A0A382ZTU0_9ZZZZ</name>
<evidence type="ECO:0000313" key="1">
    <source>
        <dbReference type="EMBL" id="SVD98689.1"/>
    </source>
</evidence>